<dbReference type="AlphaFoldDB" id="A0A8D8YRQ5"/>
<organism evidence="1">
    <name type="scientific">Cacopsylla melanoneura</name>
    <dbReference type="NCBI Taxonomy" id="428564"/>
    <lineage>
        <taxon>Eukaryota</taxon>
        <taxon>Metazoa</taxon>
        <taxon>Ecdysozoa</taxon>
        <taxon>Arthropoda</taxon>
        <taxon>Hexapoda</taxon>
        <taxon>Insecta</taxon>
        <taxon>Pterygota</taxon>
        <taxon>Neoptera</taxon>
        <taxon>Paraneoptera</taxon>
        <taxon>Hemiptera</taxon>
        <taxon>Sternorrhyncha</taxon>
        <taxon>Psylloidea</taxon>
        <taxon>Psyllidae</taxon>
        <taxon>Psyllinae</taxon>
        <taxon>Cacopsylla</taxon>
    </lineage>
</organism>
<protein>
    <submittedName>
        <fullName evidence="1">Uncharacterized protein</fullName>
    </submittedName>
</protein>
<dbReference type="EMBL" id="HBUF01390546">
    <property type="protein sequence ID" value="CAG6733683.1"/>
    <property type="molecule type" value="Transcribed_RNA"/>
</dbReference>
<reference evidence="1" key="1">
    <citation type="submission" date="2021-05" db="EMBL/GenBank/DDBJ databases">
        <authorList>
            <person name="Alioto T."/>
            <person name="Alioto T."/>
            <person name="Gomez Garrido J."/>
        </authorList>
    </citation>
    <scope>NUCLEOTIDE SEQUENCE</scope>
</reference>
<proteinExistence type="predicted"/>
<accession>A0A8D8YRQ5</accession>
<sequence>MTPSLGTQCVEFGEFQNNPCSNSAFITGGMFGTVRTVNSELILKRSSMLSMKMTVANGKTVSYVNNNNRILSSPCKFNEAKNEGRGRGRHDVPFQKLFSYSQMSYTLSTHLGAP</sequence>
<evidence type="ECO:0000313" key="1">
    <source>
        <dbReference type="EMBL" id="CAG6733683.1"/>
    </source>
</evidence>
<name>A0A8D8YRQ5_9HEMI</name>